<dbReference type="AlphaFoldDB" id="A0A836INZ3"/>
<feature type="region of interest" description="Disordered" evidence="1">
    <location>
        <begin position="281"/>
        <end position="322"/>
    </location>
</feature>
<keyword evidence="3" id="KW-1185">Reference proteome</keyword>
<feature type="compositionally biased region" description="Low complexity" evidence="1">
    <location>
        <begin position="786"/>
        <end position="804"/>
    </location>
</feature>
<proteinExistence type="predicted"/>
<dbReference type="EMBL" id="JAFJZO010000015">
    <property type="protein sequence ID" value="KAG5509100.1"/>
    <property type="molecule type" value="Genomic_DNA"/>
</dbReference>
<evidence type="ECO:0000256" key="1">
    <source>
        <dbReference type="SAM" id="MobiDB-lite"/>
    </source>
</evidence>
<feature type="region of interest" description="Disordered" evidence="1">
    <location>
        <begin position="639"/>
        <end position="662"/>
    </location>
</feature>
<comment type="caution">
    <text evidence="2">The sequence shown here is derived from an EMBL/GenBank/DDBJ whole genome shotgun (WGS) entry which is preliminary data.</text>
</comment>
<feature type="compositionally biased region" description="Polar residues" evidence="1">
    <location>
        <begin position="281"/>
        <end position="312"/>
    </location>
</feature>
<dbReference type="Proteomes" id="UP000674318">
    <property type="component" value="Unassembled WGS sequence"/>
</dbReference>
<evidence type="ECO:0000313" key="3">
    <source>
        <dbReference type="Proteomes" id="UP000674318"/>
    </source>
</evidence>
<dbReference type="GeneID" id="94292137"/>
<sequence length="1010" mass="110606">MAANSPSTTPFSGGVSSTLTTRQAARPLSLLDLDESVFNYVCAFVPLNDLLRNLAAASHAMWRRVSVSNSLWQQLWMRYLLHFCNSLIPQATTETLEAAEAVAAAPCMPYTDAHVTTAPRLRRNSSSAWYLYHFHHSAETKPRVVRLEELCLVHKDIVDPRAATPPTPHLRLNEPKTAELHLQLLRFAQRYATQTVARNVTHTTVPYSPLFASLPLSDQQEGAVQGGTLAQSKQQHRQAHRLQRVLHFLLSESGRRPQLYDRLWGATNEAKMEFIRRTCTAGPTPTATHDRNATPSTAAKPAKQQNSATPFSSHGMIAPPTPPVRLRPMSWLDDEETSVKVLLFSEDMRSVGDAAAVHEERSKLLASIAANWRIAYASNFYPCETDGNDPVIPLQLPASSLSPASATVAAAAGRGAASRVLGAERGSHQPQPTLHRGQSSWEQVYRRFRDDRSAVNRPIARPQQHAATQREDLTSDDDAVVPSSSNPLFDLHILGYEKRKQLYSALLASTVEVPDGMGMFFATCVSESFLRWLCWRNRRHTEAKEFSVGTPNDADGGDRGGPPMRHHIALPPFTAGRNAMSPPGSLWVVQVAAGDPRDYVEKSEKRKHSVTYSSSYSDVTTTMTDTSNSALFSASIDFTEEGGEDNSSDTADHLSVQETSHTVDADEGPHVMAAEASHPSPSPPALLHHAPVAMLFPLPHMLAYWFMMHHVSFYCHQVYRRMWGDQELTIAVSSRIISPTGHSVECRLFHSLRCPTIPCMFIKMMFTPGVLPSLTMQRKIADYSPYDSSSSSSSTDSQSSADADGPGSSPCKSASDVTDHRPVDARQVYDLFWTGFGRVEVECGPTISRSNLVRLRIALGLPVDFPMGLLWNVVMFASGIGPLILKEHRLSLHFNHAKTFTDVLADEFGAFACYGFGAQLPGRASNATAMANPIGTAVPVVVQGPLAQTANSGDLGTLEADVQADSGSDSVDYAPIGTLITSPMSSLMSFYSEMSSFEGYRSQTLSDISF</sequence>
<dbReference type="KEGG" id="phet:94292137"/>
<evidence type="ECO:0000313" key="2">
    <source>
        <dbReference type="EMBL" id="KAG5509100.1"/>
    </source>
</evidence>
<feature type="region of interest" description="Disordered" evidence="1">
    <location>
        <begin position="453"/>
        <end position="480"/>
    </location>
</feature>
<dbReference type="OrthoDB" id="265876at2759"/>
<accession>A0A836INZ3</accession>
<organism evidence="2 3">
    <name type="scientific">Porcisia hertigi</name>
    <dbReference type="NCBI Taxonomy" id="2761500"/>
    <lineage>
        <taxon>Eukaryota</taxon>
        <taxon>Discoba</taxon>
        <taxon>Euglenozoa</taxon>
        <taxon>Kinetoplastea</taxon>
        <taxon>Metakinetoplastina</taxon>
        <taxon>Trypanosomatida</taxon>
        <taxon>Trypanosomatidae</taxon>
        <taxon>Leishmaniinae</taxon>
        <taxon>Porcisia</taxon>
    </lineage>
</organism>
<reference evidence="2 3" key="1">
    <citation type="submission" date="2021-02" db="EMBL/GenBank/DDBJ databases">
        <title>Porcisia hertigi Genome sequencing and assembly.</title>
        <authorList>
            <person name="Almutairi H."/>
            <person name="Gatherer D."/>
        </authorList>
    </citation>
    <scope>NUCLEOTIDE SEQUENCE [LARGE SCALE GENOMIC DNA]</scope>
    <source>
        <strain evidence="2 3">C119</strain>
    </source>
</reference>
<feature type="region of interest" description="Disordered" evidence="1">
    <location>
        <begin position="786"/>
        <end position="818"/>
    </location>
</feature>
<protein>
    <submittedName>
        <fullName evidence="2">Uncharacterized protein</fullName>
    </submittedName>
</protein>
<name>A0A836INZ3_9TRYP</name>
<dbReference type="RefSeq" id="XP_067758407.1">
    <property type="nucleotide sequence ID" value="XM_067902060.1"/>
</dbReference>
<gene>
    <name evidence="2" type="ORF">JKF63_06109</name>
</gene>